<name>A0AA43Q4T3_9GAMM</name>
<sequence length="197" mass="21323">MASSQYSCSVRQGLNFEKDQQVLVGHLVSMSVGGQALEADMALTIPTATFSSGDAVTESTSVVGVVADISWQGGYADPLHFTVHVSTENQKLIAIKTHTNLLDNDVVFQFNIWAYDPVAKVYYLAFHSNETDMNGLILKEGGNLALQISPDASTIVKSPLNYEMYIGIMPQETAQVLNLAVSNTDKFVKTWGVAVST</sequence>
<organism evidence="1 2">
    <name type="scientific">Candidatus Methylobacter titanis</name>
    <dbReference type="NCBI Taxonomy" id="3053457"/>
    <lineage>
        <taxon>Bacteria</taxon>
        <taxon>Pseudomonadati</taxon>
        <taxon>Pseudomonadota</taxon>
        <taxon>Gammaproteobacteria</taxon>
        <taxon>Methylococcales</taxon>
        <taxon>Methylococcaceae</taxon>
        <taxon>Methylobacter</taxon>
    </lineage>
</organism>
<proteinExistence type="predicted"/>
<protein>
    <submittedName>
        <fullName evidence="1">Uncharacterized protein</fullName>
    </submittedName>
</protein>
<reference evidence="1" key="1">
    <citation type="submission" date="2023-01" db="EMBL/GenBank/DDBJ databases">
        <title>Biogeochemical cycle of methane in antarctic sediments.</title>
        <authorList>
            <person name="Roldan D.M."/>
            <person name="Menes R.J."/>
        </authorList>
    </citation>
    <scope>NUCLEOTIDE SEQUENCE [LARGE SCALE GENOMIC DNA]</scope>
    <source>
        <strain evidence="1">K-2018 MAG008</strain>
    </source>
</reference>
<evidence type="ECO:0000313" key="2">
    <source>
        <dbReference type="Proteomes" id="UP001160519"/>
    </source>
</evidence>
<evidence type="ECO:0000313" key="1">
    <source>
        <dbReference type="EMBL" id="MDI1231561.1"/>
    </source>
</evidence>
<keyword evidence="2" id="KW-1185">Reference proteome</keyword>
<accession>A0AA43Q4T3</accession>
<comment type="caution">
    <text evidence="1">The sequence shown here is derived from an EMBL/GenBank/DDBJ whole genome shotgun (WGS) entry which is preliminary data.</text>
</comment>
<dbReference type="EMBL" id="JAQSDF010000033">
    <property type="protein sequence ID" value="MDI1231561.1"/>
    <property type="molecule type" value="Genomic_DNA"/>
</dbReference>
<dbReference type="AlphaFoldDB" id="A0AA43Q4T3"/>
<dbReference type="Proteomes" id="UP001160519">
    <property type="component" value="Unassembled WGS sequence"/>
</dbReference>
<gene>
    <name evidence="1" type="ORF">PSU93_10460</name>
</gene>